<accession>A0A8T4CB18</accession>
<dbReference type="InterPro" id="IPR044992">
    <property type="entry name" value="ChyE-like"/>
</dbReference>
<dbReference type="InterPro" id="IPR017926">
    <property type="entry name" value="GATASE"/>
</dbReference>
<dbReference type="PANTHER" id="PTHR42695">
    <property type="entry name" value="GLUTAMINE AMIDOTRANSFERASE YLR126C-RELATED"/>
    <property type="match status" value="1"/>
</dbReference>
<evidence type="ECO:0000313" key="3">
    <source>
        <dbReference type="Proteomes" id="UP000774699"/>
    </source>
</evidence>
<proteinExistence type="predicted"/>
<organism evidence="2 3">
    <name type="scientific">Candidatus Iainarchaeum sp</name>
    <dbReference type="NCBI Taxonomy" id="3101447"/>
    <lineage>
        <taxon>Archaea</taxon>
        <taxon>Candidatus Iainarchaeota</taxon>
        <taxon>Candidatus Iainarchaeia</taxon>
        <taxon>Candidatus Iainarchaeales</taxon>
        <taxon>Candidatus Iainarchaeaceae</taxon>
        <taxon>Candidatus Iainarchaeum</taxon>
    </lineage>
</organism>
<sequence length="197" mass="21776">MMIHSVLVVNCSRDNDLLSVREFVWPIQRSLPVPSKAIPLRAFTEKSLQSFDAVILSGCQLLDNDYLKYVKKISWLKNSERPVLGVCAGQQLVSLVYGGKVLDMKQPCVGVHSIVVRKNRAFLDGSLSTLNVYGLHSHTITLPTGFASAAYSSLNPNEVIFHATRPVAGVSFHPEVLNKGLFPSFLTWAEDRLHSGK</sequence>
<protein>
    <recommendedName>
        <fullName evidence="1">Glutamine amidotransferase domain-containing protein</fullName>
    </recommendedName>
</protein>
<dbReference type="PANTHER" id="PTHR42695:SF5">
    <property type="entry name" value="GLUTAMINE AMIDOTRANSFERASE YLR126C-RELATED"/>
    <property type="match status" value="1"/>
</dbReference>
<reference evidence="2" key="1">
    <citation type="submission" date="2019-03" db="EMBL/GenBank/DDBJ databases">
        <title>Lake Tanganyika Metagenome-Assembled Genomes (MAGs).</title>
        <authorList>
            <person name="Tran P."/>
        </authorList>
    </citation>
    <scope>NUCLEOTIDE SEQUENCE</scope>
    <source>
        <strain evidence="2">M_DeepCast_50m_m2_156</strain>
    </source>
</reference>
<comment type="caution">
    <text evidence="2">The sequence shown here is derived from an EMBL/GenBank/DDBJ whole genome shotgun (WGS) entry which is preliminary data.</text>
</comment>
<dbReference type="Pfam" id="PF00117">
    <property type="entry name" value="GATase"/>
    <property type="match status" value="1"/>
</dbReference>
<feature type="domain" description="Glutamine amidotransferase" evidence="1">
    <location>
        <begin position="36"/>
        <end position="177"/>
    </location>
</feature>
<name>A0A8T4CB18_9ARCH</name>
<dbReference type="GO" id="GO:0005829">
    <property type="term" value="C:cytosol"/>
    <property type="evidence" value="ECO:0007669"/>
    <property type="project" value="TreeGrafter"/>
</dbReference>
<dbReference type="InterPro" id="IPR029062">
    <property type="entry name" value="Class_I_gatase-like"/>
</dbReference>
<dbReference type="PROSITE" id="PS51273">
    <property type="entry name" value="GATASE_TYPE_1"/>
    <property type="match status" value="1"/>
</dbReference>
<dbReference type="Proteomes" id="UP000774699">
    <property type="component" value="Unassembled WGS sequence"/>
</dbReference>
<dbReference type="EMBL" id="VGJJ01000023">
    <property type="protein sequence ID" value="MBM3282325.1"/>
    <property type="molecule type" value="Genomic_DNA"/>
</dbReference>
<dbReference type="Gene3D" id="3.40.50.880">
    <property type="match status" value="1"/>
</dbReference>
<dbReference type="AlphaFoldDB" id="A0A8T4CB18"/>
<gene>
    <name evidence="2" type="ORF">FJY86_03225</name>
</gene>
<evidence type="ECO:0000259" key="1">
    <source>
        <dbReference type="Pfam" id="PF00117"/>
    </source>
</evidence>
<evidence type="ECO:0000313" key="2">
    <source>
        <dbReference type="EMBL" id="MBM3282325.1"/>
    </source>
</evidence>
<dbReference type="SUPFAM" id="SSF52317">
    <property type="entry name" value="Class I glutamine amidotransferase-like"/>
    <property type="match status" value="1"/>
</dbReference>